<evidence type="ECO:0000313" key="3">
    <source>
        <dbReference type="EMBL" id="CAA9456499.1"/>
    </source>
</evidence>
<feature type="transmembrane region" description="Helical" evidence="2">
    <location>
        <begin position="183"/>
        <end position="207"/>
    </location>
</feature>
<dbReference type="EMBL" id="CADCVH010000053">
    <property type="protein sequence ID" value="CAA9456499.1"/>
    <property type="molecule type" value="Genomic_DNA"/>
</dbReference>
<keyword evidence="2" id="KW-1133">Transmembrane helix</keyword>
<evidence type="ECO:0000256" key="2">
    <source>
        <dbReference type="SAM" id="Phobius"/>
    </source>
</evidence>
<dbReference type="SUPFAM" id="SSF103473">
    <property type="entry name" value="MFS general substrate transporter"/>
    <property type="match status" value="1"/>
</dbReference>
<feature type="transmembrane region" description="Helical" evidence="2">
    <location>
        <begin position="96"/>
        <end position="119"/>
    </location>
</feature>
<sequence>MTDRDRGNTNAPRVDENEVRSRGGRSESGPRRVGDARQDREADRRNAEADRGTSWPSVIFGWLAALGAGLILSGIVGAIVGGILGAMGVQGGTEGGIAGLVGLLVTLLLAFLIGGYVAGRLASRSGLKHGILVPVLSLLIILLLAIVGAIVGSSFIDQLSGIALPQVPGGVQNQVPQQGLGTILTTSGILALLVPFIGGALGGLWGAKTGRSRP</sequence>
<feature type="region of interest" description="Disordered" evidence="1">
    <location>
        <begin position="1"/>
        <end position="49"/>
    </location>
</feature>
<dbReference type="InterPro" id="IPR036259">
    <property type="entry name" value="MFS_trans_sf"/>
</dbReference>
<dbReference type="AlphaFoldDB" id="A0A6J4QXI8"/>
<feature type="transmembrane region" description="Helical" evidence="2">
    <location>
        <begin position="131"/>
        <end position="156"/>
    </location>
</feature>
<reference evidence="3" key="1">
    <citation type="submission" date="2020-02" db="EMBL/GenBank/DDBJ databases">
        <authorList>
            <person name="Meier V. D."/>
        </authorList>
    </citation>
    <scope>NUCLEOTIDE SEQUENCE</scope>
    <source>
        <strain evidence="3">AVDCRST_MAG02</strain>
    </source>
</reference>
<organism evidence="3">
    <name type="scientific">uncultured Rubrobacteraceae bacterium</name>
    <dbReference type="NCBI Taxonomy" id="349277"/>
    <lineage>
        <taxon>Bacteria</taxon>
        <taxon>Bacillati</taxon>
        <taxon>Actinomycetota</taxon>
        <taxon>Rubrobacteria</taxon>
        <taxon>Rubrobacterales</taxon>
        <taxon>Rubrobacteraceae</taxon>
        <taxon>environmental samples</taxon>
    </lineage>
</organism>
<protein>
    <submittedName>
        <fullName evidence="3">Uncharacterized protein</fullName>
    </submittedName>
</protein>
<gene>
    <name evidence="3" type="ORF">AVDCRST_MAG02-2357</name>
</gene>
<keyword evidence="2" id="KW-0812">Transmembrane</keyword>
<proteinExistence type="predicted"/>
<keyword evidence="2" id="KW-0472">Membrane</keyword>
<name>A0A6J4QXI8_9ACTN</name>
<accession>A0A6J4QXI8</accession>
<evidence type="ECO:0000256" key="1">
    <source>
        <dbReference type="SAM" id="MobiDB-lite"/>
    </source>
</evidence>
<feature type="transmembrane region" description="Helical" evidence="2">
    <location>
        <begin position="59"/>
        <end position="84"/>
    </location>
</feature>